<dbReference type="Pfam" id="PF20260">
    <property type="entry name" value="PUA_4"/>
    <property type="match status" value="1"/>
</dbReference>
<keyword evidence="8 12" id="KW-0808">Transferase</keyword>
<dbReference type="PIRSF" id="PIRSF015601">
    <property type="entry name" value="MTase_slr0722"/>
    <property type="match status" value="1"/>
</dbReference>
<dbReference type="GO" id="GO:0070475">
    <property type="term" value="P:rRNA base methylation"/>
    <property type="evidence" value="ECO:0007669"/>
    <property type="project" value="TreeGrafter"/>
</dbReference>
<keyword evidence="7 12" id="KW-0489">Methyltransferase</keyword>
<proteinExistence type="inferred from homology"/>
<dbReference type="InterPro" id="IPR006700">
    <property type="entry name" value="RsmE"/>
</dbReference>
<dbReference type="NCBIfam" id="TIGR00046">
    <property type="entry name" value="RsmE family RNA methyltransferase"/>
    <property type="match status" value="1"/>
</dbReference>
<protein>
    <recommendedName>
        <fullName evidence="4 12">Ribosomal RNA small subunit methyltransferase E</fullName>
        <ecNumber evidence="3 12">2.1.1.193</ecNumber>
    </recommendedName>
</protein>
<dbReference type="GO" id="GO:0070042">
    <property type="term" value="F:rRNA (uridine-N3-)-methyltransferase activity"/>
    <property type="evidence" value="ECO:0007669"/>
    <property type="project" value="TreeGrafter"/>
</dbReference>
<dbReference type="EMBL" id="JADJEV010000004">
    <property type="protein sequence ID" value="MBK6974122.1"/>
    <property type="molecule type" value="Genomic_DNA"/>
</dbReference>
<dbReference type="AlphaFoldDB" id="A0A9D7HLG8"/>
<dbReference type="PANTHER" id="PTHR30027">
    <property type="entry name" value="RIBOSOMAL RNA SMALL SUBUNIT METHYLTRANSFERASE E"/>
    <property type="match status" value="1"/>
</dbReference>
<evidence type="ECO:0000256" key="8">
    <source>
        <dbReference type="ARBA" id="ARBA00022679"/>
    </source>
</evidence>
<keyword evidence="5 12" id="KW-0963">Cytoplasm</keyword>
<name>A0A9D7HLG8_9PROT</name>
<dbReference type="PANTHER" id="PTHR30027:SF3">
    <property type="entry name" value="16S RRNA (URACIL(1498)-N(3))-METHYLTRANSFERASE"/>
    <property type="match status" value="1"/>
</dbReference>
<evidence type="ECO:0000313" key="15">
    <source>
        <dbReference type="EMBL" id="MBK6974122.1"/>
    </source>
</evidence>
<feature type="domain" description="Ribosomal RNA small subunit methyltransferase E PUA-like" evidence="14">
    <location>
        <begin position="22"/>
        <end position="59"/>
    </location>
</feature>
<evidence type="ECO:0000256" key="1">
    <source>
        <dbReference type="ARBA" id="ARBA00004496"/>
    </source>
</evidence>
<evidence type="ECO:0000313" key="16">
    <source>
        <dbReference type="Proteomes" id="UP000807785"/>
    </source>
</evidence>
<evidence type="ECO:0000256" key="10">
    <source>
        <dbReference type="ARBA" id="ARBA00025699"/>
    </source>
</evidence>
<dbReference type="EC" id="2.1.1.193" evidence="3 12"/>
<comment type="function">
    <text evidence="10 12">Specifically methylates the N3 position of the uracil ring of uridine 1498 (m3U1498) in 16S rRNA. Acts on the fully assembled 30S ribosomal subunit.</text>
</comment>
<dbReference type="CDD" id="cd18084">
    <property type="entry name" value="RsmE-like"/>
    <property type="match status" value="1"/>
</dbReference>
<organism evidence="15 16">
    <name type="scientific">Candidatus Methylophosphatis roskildensis</name>
    <dbReference type="NCBI Taxonomy" id="2899263"/>
    <lineage>
        <taxon>Bacteria</taxon>
        <taxon>Pseudomonadati</taxon>
        <taxon>Pseudomonadota</taxon>
        <taxon>Betaproteobacteria</taxon>
        <taxon>Nitrosomonadales</taxon>
        <taxon>Sterolibacteriaceae</taxon>
        <taxon>Candidatus Methylophosphatis</taxon>
    </lineage>
</organism>
<dbReference type="NCBIfam" id="NF008692">
    <property type="entry name" value="PRK11713.1-5"/>
    <property type="match status" value="1"/>
</dbReference>
<evidence type="ECO:0000256" key="6">
    <source>
        <dbReference type="ARBA" id="ARBA00022552"/>
    </source>
</evidence>
<accession>A0A9D7HLG8</accession>
<dbReference type="SUPFAM" id="SSF88697">
    <property type="entry name" value="PUA domain-like"/>
    <property type="match status" value="1"/>
</dbReference>
<dbReference type="InterPro" id="IPR046887">
    <property type="entry name" value="RsmE_PUA-like"/>
</dbReference>
<dbReference type="InterPro" id="IPR029028">
    <property type="entry name" value="Alpha/beta_knot_MTases"/>
</dbReference>
<comment type="caution">
    <text evidence="15">The sequence shown here is derived from an EMBL/GenBank/DDBJ whole genome shotgun (WGS) entry which is preliminary data.</text>
</comment>
<dbReference type="Pfam" id="PF04452">
    <property type="entry name" value="Methyltrans_RNA"/>
    <property type="match status" value="1"/>
</dbReference>
<evidence type="ECO:0000256" key="7">
    <source>
        <dbReference type="ARBA" id="ARBA00022603"/>
    </source>
</evidence>
<reference evidence="15" key="1">
    <citation type="submission" date="2020-10" db="EMBL/GenBank/DDBJ databases">
        <title>Connecting structure to function with the recovery of over 1000 high-quality activated sludge metagenome-assembled genomes encoding full-length rRNA genes using long-read sequencing.</title>
        <authorList>
            <person name="Singleton C.M."/>
            <person name="Petriglieri F."/>
            <person name="Kristensen J.M."/>
            <person name="Kirkegaard R.H."/>
            <person name="Michaelsen T.Y."/>
            <person name="Andersen M.H."/>
            <person name="Karst S.M."/>
            <person name="Dueholm M.S."/>
            <person name="Nielsen P.H."/>
            <person name="Albertsen M."/>
        </authorList>
    </citation>
    <scope>NUCLEOTIDE SEQUENCE</scope>
    <source>
        <strain evidence="15">Bjer_18-Q3-R1-45_BAT3C.347</strain>
    </source>
</reference>
<evidence type="ECO:0000256" key="12">
    <source>
        <dbReference type="PIRNR" id="PIRNR015601"/>
    </source>
</evidence>
<evidence type="ECO:0000259" key="14">
    <source>
        <dbReference type="Pfam" id="PF20260"/>
    </source>
</evidence>
<evidence type="ECO:0000259" key="13">
    <source>
        <dbReference type="Pfam" id="PF04452"/>
    </source>
</evidence>
<dbReference type="Gene3D" id="2.40.240.20">
    <property type="entry name" value="Hypothetical PUA domain-like, domain 1"/>
    <property type="match status" value="1"/>
</dbReference>
<dbReference type="InterPro" id="IPR015947">
    <property type="entry name" value="PUA-like_sf"/>
</dbReference>
<comment type="subcellular location">
    <subcellularLocation>
        <location evidence="1 12">Cytoplasm</location>
    </subcellularLocation>
</comment>
<dbReference type="InterPro" id="IPR029026">
    <property type="entry name" value="tRNA_m1G_MTases_N"/>
</dbReference>
<evidence type="ECO:0000256" key="11">
    <source>
        <dbReference type="ARBA" id="ARBA00047944"/>
    </source>
</evidence>
<dbReference type="Gene3D" id="3.40.1280.10">
    <property type="match status" value="1"/>
</dbReference>
<dbReference type="GO" id="GO:0005737">
    <property type="term" value="C:cytoplasm"/>
    <property type="evidence" value="ECO:0007669"/>
    <property type="project" value="UniProtKB-SubCell"/>
</dbReference>
<keyword evidence="9 12" id="KW-0949">S-adenosyl-L-methionine</keyword>
<evidence type="ECO:0000256" key="4">
    <source>
        <dbReference type="ARBA" id="ARBA00013673"/>
    </source>
</evidence>
<dbReference type="SUPFAM" id="SSF75217">
    <property type="entry name" value="alpha/beta knot"/>
    <property type="match status" value="1"/>
</dbReference>
<feature type="domain" description="Ribosomal RNA small subunit methyltransferase E methyltransferase" evidence="13">
    <location>
        <begin position="73"/>
        <end position="236"/>
    </location>
</feature>
<evidence type="ECO:0000256" key="3">
    <source>
        <dbReference type="ARBA" id="ARBA00012328"/>
    </source>
</evidence>
<comment type="catalytic activity">
    <reaction evidence="11 12">
        <text>uridine(1498) in 16S rRNA + S-adenosyl-L-methionine = N(3)-methyluridine(1498) in 16S rRNA + S-adenosyl-L-homocysteine + H(+)</text>
        <dbReference type="Rhea" id="RHEA:42920"/>
        <dbReference type="Rhea" id="RHEA-COMP:10283"/>
        <dbReference type="Rhea" id="RHEA-COMP:10284"/>
        <dbReference type="ChEBI" id="CHEBI:15378"/>
        <dbReference type="ChEBI" id="CHEBI:57856"/>
        <dbReference type="ChEBI" id="CHEBI:59789"/>
        <dbReference type="ChEBI" id="CHEBI:65315"/>
        <dbReference type="ChEBI" id="CHEBI:74502"/>
        <dbReference type="EC" id="2.1.1.193"/>
    </reaction>
</comment>
<sequence>MIPRFFCSQPMIVGRILELPHEVAHHALRVLRLRLGDAIVLFDGSGGEYRASLQDVGRRARVQIETFEAVDRESPLAVTLAQALPAGDKMDWVIQKAVELGVSAVLPLITERSVVRLTGERADKRAAHLRGVARSACEQCGRTVVPSVEAITSLSVFLAAGVPAGVLRLVLSPRSGCKLASLTPPQQGVALLVGPEGGWSEAELAAIRACGWRELTLGPRVLRSDTAGLAGLAALQACWGDF</sequence>
<gene>
    <name evidence="15" type="ORF">IPH26_14670</name>
</gene>
<evidence type="ECO:0000256" key="2">
    <source>
        <dbReference type="ARBA" id="ARBA00005528"/>
    </source>
</evidence>
<keyword evidence="6 12" id="KW-0698">rRNA processing</keyword>
<dbReference type="InterPro" id="IPR046886">
    <property type="entry name" value="RsmE_MTase_dom"/>
</dbReference>
<comment type="similarity">
    <text evidence="2 12">Belongs to the RNA methyltransferase RsmE family.</text>
</comment>
<dbReference type="Proteomes" id="UP000807785">
    <property type="component" value="Unassembled WGS sequence"/>
</dbReference>
<evidence type="ECO:0000256" key="5">
    <source>
        <dbReference type="ARBA" id="ARBA00022490"/>
    </source>
</evidence>
<evidence type="ECO:0000256" key="9">
    <source>
        <dbReference type="ARBA" id="ARBA00022691"/>
    </source>
</evidence>